<evidence type="ECO:0000313" key="4">
    <source>
        <dbReference type="Proteomes" id="UP001605261"/>
    </source>
</evidence>
<accession>A0ABW7D438</accession>
<proteinExistence type="predicted"/>
<sequence length="213" mass="21852">MKQLGSVLALAIVLALGGCARSPETPSKDADAAAPAPTPTPTPTAPAAGAAPDQGAAAGSDAAAAATGPARLDGYGPVALGSTLEQVQAAWKEPLQGEVPDDYCHALRPQGAQADDVVFMIEGKRLVRYDVRNDRIVAPGGGKVGMSLGQLQTLYPDRGDVTAHKYDEKGHNLRVRPATEGGALINFEIGGDGNVTAWRVGQTPQVDYVEGCS</sequence>
<dbReference type="RefSeq" id="WP_394164782.1">
    <property type="nucleotide sequence ID" value="NZ_JBHGCJ010000022.1"/>
</dbReference>
<dbReference type="PROSITE" id="PS51257">
    <property type="entry name" value="PROKAR_LIPOPROTEIN"/>
    <property type="match status" value="1"/>
</dbReference>
<comment type="caution">
    <text evidence="3">The sequence shown here is derived from an EMBL/GenBank/DDBJ whole genome shotgun (WGS) entry which is preliminary data.</text>
</comment>
<feature type="compositionally biased region" description="Low complexity" evidence="1">
    <location>
        <begin position="45"/>
        <end position="60"/>
    </location>
</feature>
<dbReference type="Proteomes" id="UP001605261">
    <property type="component" value="Unassembled WGS sequence"/>
</dbReference>
<gene>
    <name evidence="3" type="ORF">ACEU0G_001904</name>
</gene>
<evidence type="ECO:0000256" key="1">
    <source>
        <dbReference type="SAM" id="MobiDB-lite"/>
    </source>
</evidence>
<evidence type="ECO:0008006" key="5">
    <source>
        <dbReference type="Google" id="ProtNLM"/>
    </source>
</evidence>
<protein>
    <recommendedName>
        <fullName evidence="5">Lectin</fullName>
    </recommendedName>
</protein>
<evidence type="ECO:0000313" key="3">
    <source>
        <dbReference type="EMBL" id="MFG6111566.1"/>
    </source>
</evidence>
<feature type="region of interest" description="Disordered" evidence="1">
    <location>
        <begin position="22"/>
        <end position="60"/>
    </location>
</feature>
<dbReference type="EMBL" id="JBHGCJ010000022">
    <property type="protein sequence ID" value="MFG6111566.1"/>
    <property type="molecule type" value="Genomic_DNA"/>
</dbReference>
<feature type="signal peptide" evidence="2">
    <location>
        <begin position="1"/>
        <end position="20"/>
    </location>
</feature>
<reference evidence="3 4" key="1">
    <citation type="submission" date="2024-09" db="EMBL/GenBank/DDBJ databases">
        <authorList>
            <consortium name="All-Russian atlas of soil microorganisms"/>
            <consortium name="as a basis for the search for new antimicrobial producers and enzymes with unique properties"/>
            <person name="Sokolova E.A."/>
            <person name="Voronina E.N."/>
        </authorList>
    </citation>
    <scope>NUCLEOTIDE SEQUENCE [LARGE SCALE GENOMIC DNA]</scope>
    <source>
        <strain evidence="3 4">AF-22b-331.1</strain>
    </source>
</reference>
<evidence type="ECO:0000256" key="2">
    <source>
        <dbReference type="SAM" id="SignalP"/>
    </source>
</evidence>
<organism evidence="3 4">
    <name type="scientific">Stenotrophomonas nematodicola</name>
    <dbReference type="NCBI Taxonomy" id="2656746"/>
    <lineage>
        <taxon>Bacteria</taxon>
        <taxon>Pseudomonadati</taxon>
        <taxon>Pseudomonadota</taxon>
        <taxon>Gammaproteobacteria</taxon>
        <taxon>Lysobacterales</taxon>
        <taxon>Lysobacteraceae</taxon>
        <taxon>Stenotrophomonas</taxon>
    </lineage>
</organism>
<keyword evidence="2" id="KW-0732">Signal</keyword>
<feature type="chain" id="PRO_5045262524" description="Lectin" evidence="2">
    <location>
        <begin position="21"/>
        <end position="213"/>
    </location>
</feature>
<keyword evidence="4" id="KW-1185">Reference proteome</keyword>
<name>A0ABW7D438_9GAMM</name>